<dbReference type="InterPro" id="IPR003593">
    <property type="entry name" value="AAA+_ATPase"/>
</dbReference>
<accession>A0AAJ6AKM6</accession>
<keyword evidence="16" id="KW-1185">Reference proteome</keyword>
<feature type="domain" description="ABC transporter" evidence="13">
    <location>
        <begin position="344"/>
        <end position="578"/>
    </location>
</feature>
<feature type="transmembrane region" description="Helical" evidence="12">
    <location>
        <begin position="12"/>
        <end position="42"/>
    </location>
</feature>
<dbReference type="PROSITE" id="PS50893">
    <property type="entry name" value="ABC_TRANSPORTER_2"/>
    <property type="match status" value="1"/>
</dbReference>
<feature type="transmembrane region" description="Helical" evidence="12">
    <location>
        <begin position="268"/>
        <end position="289"/>
    </location>
</feature>
<evidence type="ECO:0000313" key="16">
    <source>
        <dbReference type="Proteomes" id="UP001224674"/>
    </source>
</evidence>
<dbReference type="InterPro" id="IPR003439">
    <property type="entry name" value="ABC_transporter-like_ATP-bd"/>
</dbReference>
<evidence type="ECO:0000256" key="3">
    <source>
        <dbReference type="ARBA" id="ARBA00022475"/>
    </source>
</evidence>
<evidence type="ECO:0000259" key="14">
    <source>
        <dbReference type="PROSITE" id="PS50929"/>
    </source>
</evidence>
<evidence type="ECO:0000313" key="15">
    <source>
        <dbReference type="EMBL" id="WGH93737.1"/>
    </source>
</evidence>
<keyword evidence="9 12" id="KW-0472">Membrane</keyword>
<evidence type="ECO:0000259" key="13">
    <source>
        <dbReference type="PROSITE" id="PS50893"/>
    </source>
</evidence>
<comment type="similarity">
    <text evidence="10">Belongs to the ABC transporter superfamily. Siderophore-Fe(3+) uptake transporter (SIUT) (TC 3.A.1.21) family.</text>
</comment>
<feature type="domain" description="ABC transmembrane type-1" evidence="14">
    <location>
        <begin position="15"/>
        <end position="294"/>
    </location>
</feature>
<dbReference type="SUPFAM" id="SSF52540">
    <property type="entry name" value="P-loop containing nucleoside triphosphate hydrolases"/>
    <property type="match status" value="1"/>
</dbReference>
<dbReference type="InterPro" id="IPR027417">
    <property type="entry name" value="P-loop_NTPase"/>
</dbReference>
<keyword evidence="7 15" id="KW-0067">ATP-binding</keyword>
<dbReference type="PANTHER" id="PTHR43394:SF1">
    <property type="entry name" value="ATP-BINDING CASSETTE SUB-FAMILY B MEMBER 10, MITOCHONDRIAL"/>
    <property type="match status" value="1"/>
</dbReference>
<dbReference type="SMART" id="SM00382">
    <property type="entry name" value="AAA"/>
    <property type="match status" value="1"/>
</dbReference>
<dbReference type="Proteomes" id="UP001224674">
    <property type="component" value="Chromosome"/>
</dbReference>
<proteinExistence type="inferred from homology"/>
<evidence type="ECO:0000256" key="9">
    <source>
        <dbReference type="ARBA" id="ARBA00023136"/>
    </source>
</evidence>
<keyword evidence="3" id="KW-1003">Cell membrane</keyword>
<comment type="subcellular location">
    <subcellularLocation>
        <location evidence="1">Cell inner membrane</location>
        <topology evidence="1">Multi-pass membrane protein</topology>
    </subcellularLocation>
</comment>
<dbReference type="CDD" id="cd18551">
    <property type="entry name" value="ABC_6TM_LmrA_like"/>
    <property type="match status" value="1"/>
</dbReference>
<evidence type="ECO:0000256" key="5">
    <source>
        <dbReference type="ARBA" id="ARBA00022692"/>
    </source>
</evidence>
<dbReference type="InterPro" id="IPR017871">
    <property type="entry name" value="ABC_transporter-like_CS"/>
</dbReference>
<dbReference type="GO" id="GO:0005524">
    <property type="term" value="F:ATP binding"/>
    <property type="evidence" value="ECO:0007669"/>
    <property type="project" value="UniProtKB-KW"/>
</dbReference>
<feature type="transmembrane region" description="Helical" evidence="12">
    <location>
        <begin position="149"/>
        <end position="170"/>
    </location>
</feature>
<name>A0AAJ6AKM6_9MICC</name>
<evidence type="ECO:0000256" key="6">
    <source>
        <dbReference type="ARBA" id="ARBA00022741"/>
    </source>
</evidence>
<dbReference type="RefSeq" id="WP_279675107.1">
    <property type="nucleotide sequence ID" value="NZ_CP122566.1"/>
</dbReference>
<evidence type="ECO:0000256" key="12">
    <source>
        <dbReference type="SAM" id="Phobius"/>
    </source>
</evidence>
<feature type="transmembrane region" description="Helical" evidence="12">
    <location>
        <begin position="118"/>
        <end position="143"/>
    </location>
</feature>
<dbReference type="PANTHER" id="PTHR43394">
    <property type="entry name" value="ATP-DEPENDENT PERMEASE MDL1, MITOCHONDRIAL"/>
    <property type="match status" value="1"/>
</dbReference>
<keyword evidence="8 12" id="KW-1133">Transmembrane helix</keyword>
<dbReference type="Gene3D" id="1.20.1560.10">
    <property type="entry name" value="ABC transporter type 1, transmembrane domain"/>
    <property type="match status" value="1"/>
</dbReference>
<evidence type="ECO:0000256" key="8">
    <source>
        <dbReference type="ARBA" id="ARBA00022989"/>
    </source>
</evidence>
<dbReference type="GO" id="GO:0016887">
    <property type="term" value="F:ATP hydrolysis activity"/>
    <property type="evidence" value="ECO:0007669"/>
    <property type="project" value="InterPro"/>
</dbReference>
<gene>
    <name evidence="15" type="ORF">QDX21_02765</name>
</gene>
<dbReference type="PROSITE" id="PS00211">
    <property type="entry name" value="ABC_TRANSPORTER_1"/>
    <property type="match status" value="1"/>
</dbReference>
<keyword evidence="4" id="KW-0997">Cell inner membrane</keyword>
<dbReference type="SUPFAM" id="SSF90123">
    <property type="entry name" value="ABC transporter transmembrane region"/>
    <property type="match status" value="1"/>
</dbReference>
<dbReference type="PROSITE" id="PS50929">
    <property type="entry name" value="ABC_TM1F"/>
    <property type="match status" value="1"/>
</dbReference>
<evidence type="ECO:0000256" key="2">
    <source>
        <dbReference type="ARBA" id="ARBA00022448"/>
    </source>
</evidence>
<feature type="transmembrane region" description="Helical" evidence="12">
    <location>
        <begin position="231"/>
        <end position="256"/>
    </location>
</feature>
<dbReference type="Pfam" id="PF00005">
    <property type="entry name" value="ABC_tran"/>
    <property type="match status" value="1"/>
</dbReference>
<protein>
    <submittedName>
        <fullName evidence="15">ABC transporter ATP-binding protein</fullName>
    </submittedName>
</protein>
<keyword evidence="5 12" id="KW-0812">Transmembrane</keyword>
<dbReference type="Gene3D" id="3.40.50.300">
    <property type="entry name" value="P-loop containing nucleotide triphosphate hydrolases"/>
    <property type="match status" value="1"/>
</dbReference>
<dbReference type="InterPro" id="IPR036640">
    <property type="entry name" value="ABC1_TM_sf"/>
</dbReference>
<evidence type="ECO:0000256" key="1">
    <source>
        <dbReference type="ARBA" id="ARBA00004429"/>
    </source>
</evidence>
<dbReference type="GO" id="GO:0005886">
    <property type="term" value="C:plasma membrane"/>
    <property type="evidence" value="ECO:0007669"/>
    <property type="project" value="UniProtKB-SubCell"/>
</dbReference>
<dbReference type="Pfam" id="PF00664">
    <property type="entry name" value="ABC_membrane"/>
    <property type="match status" value="1"/>
</dbReference>
<dbReference type="InterPro" id="IPR011527">
    <property type="entry name" value="ABC1_TM_dom"/>
</dbReference>
<dbReference type="FunFam" id="3.40.50.300:FF:000221">
    <property type="entry name" value="Multidrug ABC transporter ATP-binding protein"/>
    <property type="match status" value="1"/>
</dbReference>
<evidence type="ECO:0000256" key="7">
    <source>
        <dbReference type="ARBA" id="ARBA00022840"/>
    </source>
</evidence>
<feature type="transmembrane region" description="Helical" evidence="12">
    <location>
        <begin position="48"/>
        <end position="72"/>
    </location>
</feature>
<reference evidence="15 16" key="1">
    <citation type="submission" date="2023-03" db="EMBL/GenBank/DDBJ databases">
        <title>Complete genome sequences of several Auritidibacter ignavus strains isolated from ear infections.</title>
        <authorList>
            <person name="Baehr T."/>
            <person name="Baumhoegger A.M."/>
        </authorList>
    </citation>
    <scope>NUCLEOTIDE SEQUENCE [LARGE SCALE GENOMIC DNA]</scope>
    <source>
        <strain evidence="15 16">BABAE-6</strain>
    </source>
</reference>
<organism evidence="15 16">
    <name type="scientific">Auritidibacter ignavus</name>
    <dbReference type="NCBI Taxonomy" id="678932"/>
    <lineage>
        <taxon>Bacteria</taxon>
        <taxon>Bacillati</taxon>
        <taxon>Actinomycetota</taxon>
        <taxon>Actinomycetes</taxon>
        <taxon>Micrococcales</taxon>
        <taxon>Micrococcaceae</taxon>
        <taxon>Auritidibacter</taxon>
    </lineage>
</organism>
<keyword evidence="2" id="KW-0813">Transport</keyword>
<sequence length="586" mass="63027">MNFPHIIAGHRVLLIIGIVLGLLGACAALAQPLFIGLLIRAVSEGEPITVPLTIIVILFALDAALSAANAYLIGRAGENIVFDLRHLLVGRLLRSRISDFQRMETGDIFTRMVGDTTLACMVITQAIAQLVSSAFMVVGGIAFMAWLDWQLLVATLTCLGGASVVALLLARQVRIASLANRQHTSNFGSGLQRVLGALTTVKESRAESRETERLAELAGTARRSGIRVTALGALLQPAMNVGTQISLAVVIAWGMARVATGELHPADLTAFVMYLFYLVSPLVMLFLAVGQIQQGRAAIQRVTELGEMPQEEDRPASQEPRSPQYAPRSRAEANGSVHTTAPAVTFDAVQFSYNEQTPALRDVSFSIPSRGLSAVVGPSGAGKTTLFQLIERFYTPSRGTIRVAGEDIATMDLHRLRGLVGYVEQDSPLLRGTIRDNLVYARPDADEAQISRVLRQANLADVIDALPQGLDTELGERGAGLSGGQRQRLAIARTLLQEPEVILLDEPIAHVDSDTEAALRDAVAEAAQQCAVLTIAHRISTVMEADQILVMQDGRLRATGTHASLMETDEIYRRLAEGQLQTAAVT</sequence>
<dbReference type="GO" id="GO:0015421">
    <property type="term" value="F:ABC-type oligopeptide transporter activity"/>
    <property type="evidence" value="ECO:0007669"/>
    <property type="project" value="TreeGrafter"/>
</dbReference>
<dbReference type="AlphaFoldDB" id="A0AAJ6AKM6"/>
<evidence type="ECO:0000256" key="10">
    <source>
        <dbReference type="ARBA" id="ARBA00023455"/>
    </source>
</evidence>
<evidence type="ECO:0000256" key="4">
    <source>
        <dbReference type="ARBA" id="ARBA00022519"/>
    </source>
</evidence>
<evidence type="ECO:0000256" key="11">
    <source>
        <dbReference type="SAM" id="MobiDB-lite"/>
    </source>
</evidence>
<keyword evidence="6" id="KW-0547">Nucleotide-binding</keyword>
<dbReference type="EMBL" id="CP122566">
    <property type="protein sequence ID" value="WGH93737.1"/>
    <property type="molecule type" value="Genomic_DNA"/>
</dbReference>
<dbReference type="InterPro" id="IPR039421">
    <property type="entry name" value="Type_1_exporter"/>
</dbReference>
<feature type="region of interest" description="Disordered" evidence="11">
    <location>
        <begin position="307"/>
        <end position="337"/>
    </location>
</feature>